<feature type="compositionally biased region" description="Polar residues" evidence="1">
    <location>
        <begin position="839"/>
        <end position="858"/>
    </location>
</feature>
<dbReference type="EMBL" id="ML995848">
    <property type="protein sequence ID" value="KAF2768089.1"/>
    <property type="molecule type" value="Genomic_DNA"/>
</dbReference>
<protein>
    <submittedName>
        <fullName evidence="2">WD40 repeat-like protein</fullName>
    </submittedName>
</protein>
<dbReference type="InterPro" id="IPR015943">
    <property type="entry name" value="WD40/YVTN_repeat-like_dom_sf"/>
</dbReference>
<evidence type="ECO:0000256" key="1">
    <source>
        <dbReference type="SAM" id="MobiDB-lite"/>
    </source>
</evidence>
<dbReference type="InterPro" id="IPR052779">
    <property type="entry name" value="WDR62"/>
</dbReference>
<gene>
    <name evidence="2" type="ORF">EJ03DRAFT_136786</name>
</gene>
<dbReference type="PANTHER" id="PTHR45589:SF1">
    <property type="entry name" value="WD REPEAT DOMAIN 62, ISOFORM G"/>
    <property type="match status" value="1"/>
</dbReference>
<feature type="region of interest" description="Disordered" evidence="1">
    <location>
        <begin position="831"/>
        <end position="949"/>
    </location>
</feature>
<dbReference type="SUPFAM" id="SSF50978">
    <property type="entry name" value="WD40 repeat-like"/>
    <property type="match status" value="2"/>
</dbReference>
<feature type="region of interest" description="Disordered" evidence="1">
    <location>
        <begin position="285"/>
        <end position="306"/>
    </location>
</feature>
<evidence type="ECO:0000313" key="3">
    <source>
        <dbReference type="Proteomes" id="UP000799436"/>
    </source>
</evidence>
<feature type="compositionally biased region" description="Basic and acidic residues" evidence="1">
    <location>
        <begin position="1033"/>
        <end position="1042"/>
    </location>
</feature>
<feature type="compositionally biased region" description="Polar residues" evidence="1">
    <location>
        <begin position="99"/>
        <end position="110"/>
    </location>
</feature>
<dbReference type="AlphaFoldDB" id="A0A6G1L6A4"/>
<dbReference type="PANTHER" id="PTHR45589">
    <property type="entry name" value="WD REPEAT DOMAIN 62, ISOFORM G"/>
    <property type="match status" value="1"/>
</dbReference>
<keyword evidence="3" id="KW-1185">Reference proteome</keyword>
<proteinExistence type="predicted"/>
<dbReference type="InterPro" id="IPR036322">
    <property type="entry name" value="WD40_repeat_dom_sf"/>
</dbReference>
<name>A0A6G1L6A4_9PEZI</name>
<sequence length="1057" mass="112816">MNGHSAPRFAPSNSPFFKNTPPRSPAKIARSEEPGLRLSKVIGTTTTSANGFDCLPSARKFAYTAGAAAVVATLGQDGRVQQRFFRGRPGVAGAGREANAQSMPTPTPNESRNRTFGHGRDSGIPASPLGAAGRDWSDSPTGRSTTAKDRVKSATSVAISPNGKWLAVGEYGYRPRILIFSLTDELDEAPVTALAEHTFGVHALSFSPDSRYLASLGAVNDGFLFVWSIDDRTGNAILHASNKCTTLVNDMKWMGNSIITVGLRFVKLWRPDEDAVAEGANRGVEITTTGPHTPRSRAENRSSDFNNSILSPKHKPLYGKNSLLGEMLEANLICVLPISNWQAIVCAESGQICLLDDVERAQSLSVMAEAGFPISAARLDGKGSVHVTGVDGQKRSFAAAELQTPITCLSKQSRRKTISSGKPSSSSTASSVVAAGVVGDRAVELRSNGAVSVAGDEGSDPIQLAAHDCAILGVQNFSMAPVPEAALLTFSARGEIRIWHGDGTGVAALYIPVETSPEMYGVTNELKAVTSLAHGRLLACGDRYGSLTMVQTATGEIVQCLRAHAAEITDIIAFERDTASFVATASRDRTVQLFALKDNRLELIQTLDEHAGAVTSLLSLLGGEILLSASADRSIVVRDAMHRTEGDPHSIAYGMVRAIALKSAPTSVCQAEGGNILVATTDRNITKYPLGSGQPGFTFKCSDPEGGEAAIMSKILYAPSLNGNPTIIGVGSSDKSVRLYTDYGALIARDWGHTEGITGLAVLAGDGDHTRPTKLVTVAADSTIFIWDTMPSTTDRPFIDAGEGSDIVASFKSTLMVPPLRKVISHAELSRYRREDSSDALSPQSPTNPLTHSISSSPYKLRKKPSRTAIAQAPKLEPSLRSGYDSSRRPSVAPLARRPPSPPSPFNTLRKKEAPARPALNMTLRSKSTDNVASPVFSPPPTSSNTGFGTLTASTESVCRTLRAYRKKLVKTSSTDTIQPETLRELEKELKLTARALNEKSQGRSLDEATMARLLDQASEKIVGMLDERIKERVDSEMRRSNESSPLTSSPFLEPPI</sequence>
<dbReference type="Gene3D" id="2.130.10.10">
    <property type="entry name" value="YVTN repeat-like/Quinoprotein amine dehydrogenase"/>
    <property type="match status" value="3"/>
</dbReference>
<feature type="compositionally biased region" description="Polar residues" evidence="1">
    <location>
        <begin position="923"/>
        <end position="932"/>
    </location>
</feature>
<feature type="region of interest" description="Disordered" evidence="1">
    <location>
        <begin position="1"/>
        <end position="28"/>
    </location>
</feature>
<reference evidence="2" key="1">
    <citation type="journal article" date="2020" name="Stud. Mycol.">
        <title>101 Dothideomycetes genomes: a test case for predicting lifestyles and emergence of pathogens.</title>
        <authorList>
            <person name="Haridas S."/>
            <person name="Albert R."/>
            <person name="Binder M."/>
            <person name="Bloem J."/>
            <person name="Labutti K."/>
            <person name="Salamov A."/>
            <person name="Andreopoulos B."/>
            <person name="Baker S."/>
            <person name="Barry K."/>
            <person name="Bills G."/>
            <person name="Bluhm B."/>
            <person name="Cannon C."/>
            <person name="Castanera R."/>
            <person name="Culley D."/>
            <person name="Daum C."/>
            <person name="Ezra D."/>
            <person name="Gonzalez J."/>
            <person name="Henrissat B."/>
            <person name="Kuo A."/>
            <person name="Liang C."/>
            <person name="Lipzen A."/>
            <person name="Lutzoni F."/>
            <person name="Magnuson J."/>
            <person name="Mondo S."/>
            <person name="Nolan M."/>
            <person name="Ohm R."/>
            <person name="Pangilinan J."/>
            <person name="Park H.-J."/>
            <person name="Ramirez L."/>
            <person name="Alfaro M."/>
            <person name="Sun H."/>
            <person name="Tritt A."/>
            <person name="Yoshinaga Y."/>
            <person name="Zwiers L.-H."/>
            <person name="Turgeon B."/>
            <person name="Goodwin S."/>
            <person name="Spatafora J."/>
            <person name="Crous P."/>
            <person name="Grigoriev I."/>
        </authorList>
    </citation>
    <scope>NUCLEOTIDE SEQUENCE</scope>
    <source>
        <strain evidence="2">CBS 116005</strain>
    </source>
</reference>
<feature type="region of interest" description="Disordered" evidence="1">
    <location>
        <begin position="90"/>
        <end position="149"/>
    </location>
</feature>
<dbReference type="Proteomes" id="UP000799436">
    <property type="component" value="Unassembled WGS sequence"/>
</dbReference>
<dbReference type="SMART" id="SM00320">
    <property type="entry name" value="WD40"/>
    <property type="match status" value="6"/>
</dbReference>
<dbReference type="Pfam" id="PF00400">
    <property type="entry name" value="WD40"/>
    <property type="match status" value="3"/>
</dbReference>
<dbReference type="OrthoDB" id="6252103at2759"/>
<dbReference type="InterPro" id="IPR001680">
    <property type="entry name" value="WD40_rpt"/>
</dbReference>
<accession>A0A6G1L6A4</accession>
<evidence type="ECO:0000313" key="2">
    <source>
        <dbReference type="EMBL" id="KAF2768089.1"/>
    </source>
</evidence>
<organism evidence="2 3">
    <name type="scientific">Teratosphaeria nubilosa</name>
    <dbReference type="NCBI Taxonomy" id="161662"/>
    <lineage>
        <taxon>Eukaryota</taxon>
        <taxon>Fungi</taxon>
        <taxon>Dikarya</taxon>
        <taxon>Ascomycota</taxon>
        <taxon>Pezizomycotina</taxon>
        <taxon>Dothideomycetes</taxon>
        <taxon>Dothideomycetidae</taxon>
        <taxon>Mycosphaerellales</taxon>
        <taxon>Teratosphaeriaceae</taxon>
        <taxon>Teratosphaeria</taxon>
    </lineage>
</organism>
<feature type="region of interest" description="Disordered" evidence="1">
    <location>
        <begin position="1033"/>
        <end position="1057"/>
    </location>
</feature>